<protein>
    <submittedName>
        <fullName evidence="2">Uncharacterized protein</fullName>
    </submittedName>
</protein>
<evidence type="ECO:0000256" key="1">
    <source>
        <dbReference type="SAM" id="MobiDB-lite"/>
    </source>
</evidence>
<feature type="region of interest" description="Disordered" evidence="1">
    <location>
        <begin position="58"/>
        <end position="109"/>
    </location>
</feature>
<accession>A0AB74K2Y9</accession>
<sequence length="641" mass="70728">MGVEQPEPRIFVAVTINNAADTTRIHRRLRRELNMSFPTTFLPIRFYTNDEMDCSNRKRKKGKAAAAGGDPSSAPGGASSSTPGGASSSAVPPRRSSSPPPPFGRDPATPIKLISSEILYTASTLKRRYVQENVNPPPSLRSKYLPKQVPMREFHRNLLDTDGYSLFGASISLLGGEVAGTAGLFVCLTDPVTGEWITNDNDKGQRKVFLLTNHHVLRPYDTAMVTLEQAINLPPDESIVTHLSRSDREGTTWSLLGLIRETYDDLNGLIAANYPNPSSKRFQDGHPQLKQNTLDQLWIGHHRYLQLKQMLSDYLAYSPQERQFAKLTMTSGKGQASHPNVIGSFIGNPTDMLGIDYAFAEVYEEFWPYCKNVISSEIPFPMKKHPIAFDGFHSHLSVTGIAKVSPYDVVLKIPSRTTGATYGMVQPKLREVPPPGHLPEATHEVTVTPIDKNSFSDGGDSGAAVLNGEGGAVGIIVGGKNSVTVAGDARASPEPKSKSPPRKRGPDPPDVPTTEELTPRRPFEYGARQSWTEGFRQITILPLLAIQANLKDRFNMEMELYQPSDDVTSRYPTQSRVHQTQFAAIPPRPEVLEIDIYAWYKKICEEGVITGKERDDWAKKEASDMLAIPIPIRSAKVARTS</sequence>
<proteinExistence type="predicted"/>
<comment type="caution">
    <text evidence="2">The sequence shown here is derived from an EMBL/GenBank/DDBJ whole genome shotgun (WGS) entry which is preliminary data.</text>
</comment>
<feature type="region of interest" description="Disordered" evidence="1">
    <location>
        <begin position="484"/>
        <end position="521"/>
    </location>
</feature>
<dbReference type="EMBL" id="QZAT01000011">
    <property type="protein sequence ID" value="THX33216.1"/>
    <property type="molecule type" value="Genomic_DNA"/>
</dbReference>
<name>A0AB74K2Y9_AURPU</name>
<gene>
    <name evidence="2" type="ORF">D6D12_01704</name>
</gene>
<organism evidence="2 3">
    <name type="scientific">Aureobasidium pullulans</name>
    <name type="common">Black yeast</name>
    <name type="synonym">Pullularia pullulans</name>
    <dbReference type="NCBI Taxonomy" id="5580"/>
    <lineage>
        <taxon>Eukaryota</taxon>
        <taxon>Fungi</taxon>
        <taxon>Dikarya</taxon>
        <taxon>Ascomycota</taxon>
        <taxon>Pezizomycotina</taxon>
        <taxon>Dothideomycetes</taxon>
        <taxon>Dothideomycetidae</taxon>
        <taxon>Dothideales</taxon>
        <taxon>Saccotheciaceae</taxon>
        <taxon>Aureobasidium</taxon>
    </lineage>
</organism>
<dbReference type="AlphaFoldDB" id="A0AB74K2Y9"/>
<dbReference type="Proteomes" id="UP000310374">
    <property type="component" value="Unassembled WGS sequence"/>
</dbReference>
<evidence type="ECO:0000313" key="2">
    <source>
        <dbReference type="EMBL" id="THX33216.1"/>
    </source>
</evidence>
<feature type="compositionally biased region" description="Low complexity" evidence="1">
    <location>
        <begin position="64"/>
        <end position="97"/>
    </location>
</feature>
<evidence type="ECO:0000313" key="3">
    <source>
        <dbReference type="Proteomes" id="UP000310374"/>
    </source>
</evidence>
<reference evidence="2 3" key="1">
    <citation type="submission" date="2018-10" db="EMBL/GenBank/DDBJ databases">
        <title>Fifty Aureobasidium pullulans genomes reveal a recombining polyextremotolerant generalist.</title>
        <authorList>
            <person name="Gostincar C."/>
            <person name="Turk M."/>
            <person name="Zajc J."/>
            <person name="Gunde-Cimerman N."/>
        </authorList>
    </citation>
    <scope>NUCLEOTIDE SEQUENCE [LARGE SCALE GENOMIC DNA]</scope>
    <source>
        <strain evidence="2 3">EXF-10081</strain>
    </source>
</reference>